<sequence>MTDMTDTGNTSTARDTLARIIDTTAPGTLLSCGALATEVSRFWQQHREDTHLHTLDTSDPNASLVMDRVVDLALISDTLEHLPHDEGALLLGQLRNYGTHQIAVLVGETPDWAFTDFIGLGFRRHAELESDNGALTLYTYDLDTYNHKRAWNNPENWANPEMWGKAWW</sequence>
<name>A0A2G1VGN3_9GAMM</name>
<dbReference type="InterPro" id="IPR046199">
    <property type="entry name" value="DUF6231"/>
</dbReference>
<gene>
    <name evidence="1" type="ORF">CLH62_09820</name>
</gene>
<evidence type="ECO:0008006" key="3">
    <source>
        <dbReference type="Google" id="ProtNLM"/>
    </source>
</evidence>
<comment type="caution">
    <text evidence="1">The sequence shown here is derived from an EMBL/GenBank/DDBJ whole genome shotgun (WGS) entry which is preliminary data.</text>
</comment>
<keyword evidence="2" id="KW-1185">Reference proteome</keyword>
<dbReference type="AlphaFoldDB" id="A0A2G1VGN3"/>
<dbReference type="Proteomes" id="UP000229044">
    <property type="component" value="Unassembled WGS sequence"/>
</dbReference>
<dbReference type="Pfam" id="PF19742">
    <property type="entry name" value="DUF6231"/>
    <property type="match status" value="1"/>
</dbReference>
<proteinExistence type="predicted"/>
<evidence type="ECO:0000313" key="2">
    <source>
        <dbReference type="Proteomes" id="UP000229044"/>
    </source>
</evidence>
<organism evidence="1 2">
    <name type="scientific">Marinobacter guineae</name>
    <dbReference type="NCBI Taxonomy" id="432303"/>
    <lineage>
        <taxon>Bacteria</taxon>
        <taxon>Pseudomonadati</taxon>
        <taxon>Pseudomonadota</taxon>
        <taxon>Gammaproteobacteria</taxon>
        <taxon>Pseudomonadales</taxon>
        <taxon>Marinobacteraceae</taxon>
        <taxon>Marinobacter</taxon>
    </lineage>
</organism>
<dbReference type="OrthoDB" id="5609094at2"/>
<protein>
    <recommendedName>
        <fullName evidence="3">Methyltransferase type 11 domain-containing protein</fullName>
    </recommendedName>
</protein>
<dbReference type="EMBL" id="NTFI01000002">
    <property type="protein sequence ID" value="PHQ25884.1"/>
    <property type="molecule type" value="Genomic_DNA"/>
</dbReference>
<reference evidence="1 2" key="1">
    <citation type="submission" date="2017-09" db="EMBL/GenBank/DDBJ databases">
        <title>The draft genome sequences of Marinobacter guineae M3B.</title>
        <authorList>
            <person name="Cao J."/>
        </authorList>
    </citation>
    <scope>NUCLEOTIDE SEQUENCE [LARGE SCALE GENOMIC DNA]</scope>
    <source>
        <strain evidence="1 2">M3B</strain>
    </source>
</reference>
<evidence type="ECO:0000313" key="1">
    <source>
        <dbReference type="EMBL" id="PHQ25884.1"/>
    </source>
</evidence>
<accession>A0A2G1VGN3</accession>